<evidence type="ECO:0000256" key="2">
    <source>
        <dbReference type="ARBA" id="ARBA00022723"/>
    </source>
</evidence>
<dbReference type="PROSITE" id="PS50115">
    <property type="entry name" value="ARFGAP"/>
    <property type="match status" value="1"/>
</dbReference>
<proteinExistence type="predicted"/>
<feature type="domain" description="Arf-GAP" evidence="7">
    <location>
        <begin position="137"/>
        <end position="262"/>
    </location>
</feature>
<feature type="region of interest" description="Disordered" evidence="6">
    <location>
        <begin position="91"/>
        <end position="110"/>
    </location>
</feature>
<keyword evidence="3 5" id="KW-0863">Zinc-finger</keyword>
<reference evidence="8 9" key="1">
    <citation type="submission" date="2019-03" db="EMBL/GenBank/DDBJ databases">
        <title>Sequencing 23 genomes of Wallemia ichthyophaga.</title>
        <authorList>
            <person name="Gostincar C."/>
        </authorList>
    </citation>
    <scope>NUCLEOTIDE SEQUENCE [LARGE SCALE GENOMIC DNA]</scope>
    <source>
        <strain evidence="8 9">EXF-5753</strain>
    </source>
</reference>
<dbReference type="Proteomes" id="UP000310189">
    <property type="component" value="Unassembled WGS sequence"/>
</dbReference>
<evidence type="ECO:0000313" key="9">
    <source>
        <dbReference type="Proteomes" id="UP000310189"/>
    </source>
</evidence>
<dbReference type="InterPro" id="IPR001164">
    <property type="entry name" value="ArfGAP_dom"/>
</dbReference>
<keyword evidence="9" id="KW-1185">Reference proteome</keyword>
<dbReference type="AlphaFoldDB" id="A0A4T0FET0"/>
<dbReference type="SUPFAM" id="SSF57863">
    <property type="entry name" value="ArfGap/RecO-like zinc finger"/>
    <property type="match status" value="1"/>
</dbReference>
<keyword evidence="4" id="KW-0862">Zinc</keyword>
<evidence type="ECO:0000259" key="7">
    <source>
        <dbReference type="PROSITE" id="PS50115"/>
    </source>
</evidence>
<evidence type="ECO:0000256" key="1">
    <source>
        <dbReference type="ARBA" id="ARBA00022468"/>
    </source>
</evidence>
<keyword evidence="1" id="KW-0343">GTPase activation</keyword>
<evidence type="ECO:0000313" key="8">
    <source>
        <dbReference type="EMBL" id="TIA86782.1"/>
    </source>
</evidence>
<organism evidence="8 9">
    <name type="scientific">Wallemia hederae</name>
    <dbReference type="NCBI Taxonomy" id="1540922"/>
    <lineage>
        <taxon>Eukaryota</taxon>
        <taxon>Fungi</taxon>
        <taxon>Dikarya</taxon>
        <taxon>Basidiomycota</taxon>
        <taxon>Wallemiomycotina</taxon>
        <taxon>Wallemiomycetes</taxon>
        <taxon>Wallemiales</taxon>
        <taxon>Wallemiaceae</taxon>
        <taxon>Wallemia</taxon>
    </lineage>
</organism>
<dbReference type="Gene3D" id="1.10.220.150">
    <property type="entry name" value="Arf GTPase activating protein"/>
    <property type="match status" value="1"/>
</dbReference>
<dbReference type="PRINTS" id="PR00405">
    <property type="entry name" value="REVINTRACTNG"/>
</dbReference>
<evidence type="ECO:0000256" key="5">
    <source>
        <dbReference type="PROSITE-ProRule" id="PRU00288"/>
    </source>
</evidence>
<dbReference type="FunFam" id="1.10.220.150:FF:000009">
    <property type="entry name" value="stromal membrane-associated protein 1 isoform X1"/>
    <property type="match status" value="1"/>
</dbReference>
<evidence type="ECO:0000256" key="4">
    <source>
        <dbReference type="ARBA" id="ARBA00022833"/>
    </source>
</evidence>
<feature type="region of interest" description="Disordered" evidence="6">
    <location>
        <begin position="15"/>
        <end position="51"/>
    </location>
</feature>
<comment type="caution">
    <text evidence="8">The sequence shown here is derived from an EMBL/GenBank/DDBJ whole genome shotgun (WGS) entry which is preliminary data.</text>
</comment>
<dbReference type="GO" id="GO:0008270">
    <property type="term" value="F:zinc ion binding"/>
    <property type="evidence" value="ECO:0007669"/>
    <property type="project" value="UniProtKB-KW"/>
</dbReference>
<dbReference type="PANTHER" id="PTHR46419">
    <property type="entry name" value="ADP-RIBOSYLATION FACTOR GTPASE-ACTIVATING PROTEIN AGD5"/>
    <property type="match status" value="1"/>
</dbReference>
<gene>
    <name evidence="8" type="ORF">E3P99_03558</name>
</gene>
<dbReference type="OrthoDB" id="10266696at2759"/>
<dbReference type="Pfam" id="PF01412">
    <property type="entry name" value="ArfGap"/>
    <property type="match status" value="1"/>
</dbReference>
<dbReference type="InterPro" id="IPR044520">
    <property type="entry name" value="ARF_GAP_AGD5/15"/>
</dbReference>
<name>A0A4T0FET0_9BASI</name>
<dbReference type="CDD" id="cd08204">
    <property type="entry name" value="ArfGap"/>
    <property type="match status" value="1"/>
</dbReference>
<accession>A0A4T0FET0</accession>
<dbReference type="GO" id="GO:0005096">
    <property type="term" value="F:GTPase activator activity"/>
    <property type="evidence" value="ECO:0007669"/>
    <property type="project" value="UniProtKB-KW"/>
</dbReference>
<sequence length="262" mass="30202">MREWFNVLQYTSNWGNKDKDSARKHSVRRKRRASDGAKEDGDQGLSSKHLNKLKPLLMSNYSDTPLHTNAQPDSLDLRIGEKVERMASRVKNRASLPPPNKLHQQPQQPGLLHSQNTYFDAYDISKLDELRDNDANYQSVRALLKRDCNRLCADCRTPHPQWASHAVHNIPMVLFICIHCSGWHRSLGSHISKVKSVELDDWSADLIALADRTGNLVCNDYWERHMPKHTKIPSPTDSVSLGDFIRDKYLNRRWVDHSITFT</sequence>
<dbReference type="EMBL" id="SPNW01000074">
    <property type="protein sequence ID" value="TIA86782.1"/>
    <property type="molecule type" value="Genomic_DNA"/>
</dbReference>
<dbReference type="PANTHER" id="PTHR46419:SF2">
    <property type="entry name" value="ADP-RIBOSYLATION FACTOR GTPASE-ACTIVATING PROTEIN AGD5"/>
    <property type="match status" value="1"/>
</dbReference>
<dbReference type="InterPro" id="IPR037278">
    <property type="entry name" value="ARFGAP/RecO"/>
</dbReference>
<keyword evidence="2" id="KW-0479">Metal-binding</keyword>
<evidence type="ECO:0000256" key="6">
    <source>
        <dbReference type="SAM" id="MobiDB-lite"/>
    </source>
</evidence>
<dbReference type="SMART" id="SM00105">
    <property type="entry name" value="ArfGap"/>
    <property type="match status" value="1"/>
</dbReference>
<dbReference type="InterPro" id="IPR038508">
    <property type="entry name" value="ArfGAP_dom_sf"/>
</dbReference>
<evidence type="ECO:0000256" key="3">
    <source>
        <dbReference type="ARBA" id="ARBA00022771"/>
    </source>
</evidence>
<protein>
    <recommendedName>
        <fullName evidence="7">Arf-GAP domain-containing protein</fullName>
    </recommendedName>
</protein>